<feature type="transmembrane region" description="Helical" evidence="6">
    <location>
        <begin position="23"/>
        <end position="43"/>
    </location>
</feature>
<feature type="transmembrane region" description="Helical" evidence="6">
    <location>
        <begin position="285"/>
        <end position="318"/>
    </location>
</feature>
<dbReference type="Pfam" id="PF03553">
    <property type="entry name" value="Na_H_antiporter"/>
    <property type="match status" value="1"/>
</dbReference>
<keyword evidence="5 6" id="KW-0472">Membrane</keyword>
<protein>
    <submittedName>
        <fullName evidence="8">Na+/H+ antiporter NhaC</fullName>
    </submittedName>
</protein>
<feature type="transmembrane region" description="Helical" evidence="6">
    <location>
        <begin position="413"/>
        <end position="431"/>
    </location>
</feature>
<keyword evidence="4 6" id="KW-1133">Transmembrane helix</keyword>
<evidence type="ECO:0000313" key="8">
    <source>
        <dbReference type="EMBL" id="NIH58163.1"/>
    </source>
</evidence>
<proteinExistence type="predicted"/>
<dbReference type="InterPro" id="IPR018461">
    <property type="entry name" value="Na/H_Antiport_NhaC-like_C"/>
</dbReference>
<evidence type="ECO:0000256" key="1">
    <source>
        <dbReference type="ARBA" id="ARBA00004651"/>
    </source>
</evidence>
<feature type="transmembrane region" description="Helical" evidence="6">
    <location>
        <begin position="230"/>
        <end position="252"/>
    </location>
</feature>
<feature type="transmembrane region" description="Helical" evidence="6">
    <location>
        <begin position="459"/>
        <end position="481"/>
    </location>
</feature>
<evidence type="ECO:0000259" key="7">
    <source>
        <dbReference type="Pfam" id="PF03553"/>
    </source>
</evidence>
<comment type="subcellular location">
    <subcellularLocation>
        <location evidence="1">Cell membrane</location>
        <topology evidence="1">Multi-pass membrane protein</topology>
    </subcellularLocation>
</comment>
<feature type="transmembrane region" description="Helical" evidence="6">
    <location>
        <begin position="102"/>
        <end position="120"/>
    </location>
</feature>
<evidence type="ECO:0000256" key="5">
    <source>
        <dbReference type="ARBA" id="ARBA00023136"/>
    </source>
</evidence>
<feature type="transmembrane region" description="Helical" evidence="6">
    <location>
        <begin position="156"/>
        <end position="182"/>
    </location>
</feature>
<reference evidence="8 9" key="1">
    <citation type="submission" date="2020-02" db="EMBL/GenBank/DDBJ databases">
        <title>Sequencing the genomes of 1000 actinobacteria strains.</title>
        <authorList>
            <person name="Klenk H.-P."/>
        </authorList>
    </citation>
    <scope>NUCLEOTIDE SEQUENCE [LARGE SCALE GENOMIC DNA]</scope>
    <source>
        <strain evidence="8 9">DSM 19609</strain>
    </source>
</reference>
<keyword evidence="3 6" id="KW-0812">Transmembrane</keyword>
<dbReference type="RefSeq" id="WP_167169986.1">
    <property type="nucleotide sequence ID" value="NZ_BAAAOO010000006.1"/>
</dbReference>
<evidence type="ECO:0000256" key="6">
    <source>
        <dbReference type="SAM" id="Phobius"/>
    </source>
</evidence>
<gene>
    <name evidence="8" type="ORF">FB473_002855</name>
</gene>
<feature type="transmembrane region" description="Helical" evidence="6">
    <location>
        <begin position="381"/>
        <end position="406"/>
    </location>
</feature>
<dbReference type="EMBL" id="JAAMOZ010000002">
    <property type="protein sequence ID" value="NIH58163.1"/>
    <property type="molecule type" value="Genomic_DNA"/>
</dbReference>
<feature type="transmembrane region" description="Helical" evidence="6">
    <location>
        <begin position="63"/>
        <end position="90"/>
    </location>
</feature>
<organism evidence="8 9">
    <name type="scientific">Brooklawnia cerclae</name>
    <dbReference type="NCBI Taxonomy" id="349934"/>
    <lineage>
        <taxon>Bacteria</taxon>
        <taxon>Bacillati</taxon>
        <taxon>Actinomycetota</taxon>
        <taxon>Actinomycetes</taxon>
        <taxon>Propionibacteriales</taxon>
        <taxon>Propionibacteriaceae</taxon>
        <taxon>Brooklawnia</taxon>
    </lineage>
</organism>
<comment type="caution">
    <text evidence="8">The sequence shown here is derived from an EMBL/GenBank/DDBJ whole genome shotgun (WGS) entry which is preliminary data.</text>
</comment>
<keyword evidence="9" id="KW-1185">Reference proteome</keyword>
<feature type="transmembrane region" description="Helical" evidence="6">
    <location>
        <begin position="194"/>
        <end position="218"/>
    </location>
</feature>
<dbReference type="Proteomes" id="UP000749311">
    <property type="component" value="Unassembled WGS sequence"/>
</dbReference>
<name>A0ABX0SLG6_9ACTN</name>
<evidence type="ECO:0000313" key="9">
    <source>
        <dbReference type="Proteomes" id="UP000749311"/>
    </source>
</evidence>
<accession>A0ABX0SLG6</accession>
<sequence length="484" mass="49667">MRTDTAPITNRTSQQPWYQPARLIRIVVAASGIVLALAVSSAVRAATDAGGSDPASLWGLLPIGLYAVLAISGLGILASTLVALAAALVLNLPSLPEIGTMLLSSLTNQVTIIGLIIVLGAGVGGVLRETGVAQMIVAGVLRLAGSRGPRAVAVGVMLACLVLVAALGTLAGALAIAAPLLIPVAARLGYTRTATATLMFVGGCAGLALAPFAGSNVAIMDAAGVGYGEYILYGAGPLALLTLIVGMVWVPFVQRRSVSSGDFYTATEAAEVRSAVTGSTRVATVVFLIVLATLVVIAVVTAIGIVFPLIALPLLAVVTGSAARTPLRAWLAATGRGMWSMAGTFLLFWLLAVLFIVIDRLQPFEAVLELLGPQLEASSPFVFSIIVALIGWVGVPGATAAQVVLIDKVFGPLAGQIGVGAGSWVVVLLFASKADTYGPFPNPNMVSTMGLAHSKNLRTMLLTGWVLLVPVVVMYMAILLFETR</sequence>
<feature type="domain" description="Na+/H+ antiporter NhaC-like C-terminal" evidence="7">
    <location>
        <begin position="73"/>
        <end position="224"/>
    </location>
</feature>
<evidence type="ECO:0000256" key="3">
    <source>
        <dbReference type="ARBA" id="ARBA00022692"/>
    </source>
</evidence>
<evidence type="ECO:0000256" key="2">
    <source>
        <dbReference type="ARBA" id="ARBA00022475"/>
    </source>
</evidence>
<evidence type="ECO:0000256" key="4">
    <source>
        <dbReference type="ARBA" id="ARBA00022989"/>
    </source>
</evidence>
<feature type="transmembrane region" description="Helical" evidence="6">
    <location>
        <begin position="339"/>
        <end position="361"/>
    </location>
</feature>
<keyword evidence="2" id="KW-1003">Cell membrane</keyword>